<proteinExistence type="predicted"/>
<dbReference type="EMBL" id="CACRXK020003578">
    <property type="protein sequence ID" value="CAB3999403.1"/>
    <property type="molecule type" value="Genomic_DNA"/>
</dbReference>
<feature type="region of interest" description="Disordered" evidence="2">
    <location>
        <begin position="74"/>
        <end position="101"/>
    </location>
</feature>
<evidence type="ECO:0000256" key="2">
    <source>
        <dbReference type="SAM" id="MobiDB-lite"/>
    </source>
</evidence>
<dbReference type="AlphaFoldDB" id="A0A7D9I7F5"/>
<evidence type="ECO:0000256" key="1">
    <source>
        <dbReference type="SAM" id="Coils"/>
    </source>
</evidence>
<gene>
    <name evidence="3" type="ORF">PACLA_8A045744</name>
</gene>
<organism evidence="3 4">
    <name type="scientific">Paramuricea clavata</name>
    <name type="common">Red gorgonian</name>
    <name type="synonym">Violescent sea-whip</name>
    <dbReference type="NCBI Taxonomy" id="317549"/>
    <lineage>
        <taxon>Eukaryota</taxon>
        <taxon>Metazoa</taxon>
        <taxon>Cnidaria</taxon>
        <taxon>Anthozoa</taxon>
        <taxon>Octocorallia</taxon>
        <taxon>Malacalcyonacea</taxon>
        <taxon>Plexauridae</taxon>
        <taxon>Paramuricea</taxon>
    </lineage>
</organism>
<feature type="compositionally biased region" description="Basic and acidic residues" evidence="2">
    <location>
        <begin position="74"/>
        <end position="89"/>
    </location>
</feature>
<name>A0A7D9I7F5_PARCT</name>
<evidence type="ECO:0000313" key="4">
    <source>
        <dbReference type="Proteomes" id="UP001152795"/>
    </source>
</evidence>
<reference evidence="3" key="1">
    <citation type="submission" date="2020-04" db="EMBL/GenBank/DDBJ databases">
        <authorList>
            <person name="Alioto T."/>
            <person name="Alioto T."/>
            <person name="Gomez Garrido J."/>
        </authorList>
    </citation>
    <scope>NUCLEOTIDE SEQUENCE</scope>
    <source>
        <strain evidence="3">A484AB</strain>
    </source>
</reference>
<feature type="compositionally biased region" description="Basic and acidic residues" evidence="2">
    <location>
        <begin position="155"/>
        <end position="167"/>
    </location>
</feature>
<feature type="coiled-coil region" evidence="1">
    <location>
        <begin position="196"/>
        <end position="253"/>
    </location>
</feature>
<keyword evidence="1" id="KW-0175">Coiled coil</keyword>
<feature type="region of interest" description="Disordered" evidence="2">
    <location>
        <begin position="137"/>
        <end position="168"/>
    </location>
</feature>
<protein>
    <submittedName>
        <fullName evidence="3">Uncharacterized protein</fullName>
    </submittedName>
</protein>
<comment type="caution">
    <text evidence="3">The sequence shown here is derived from an EMBL/GenBank/DDBJ whole genome shotgun (WGS) entry which is preliminary data.</text>
</comment>
<evidence type="ECO:0000313" key="3">
    <source>
        <dbReference type="EMBL" id="CAB3999403.1"/>
    </source>
</evidence>
<accession>A0A7D9I7F5</accession>
<keyword evidence="4" id="KW-1185">Reference proteome</keyword>
<dbReference type="Proteomes" id="UP001152795">
    <property type="component" value="Unassembled WGS sequence"/>
</dbReference>
<sequence length="259" mass="30601">MKMNLWRRSKSWFQDSFPAQKENFAPQDYLEQEKQLLKTKYDQERAMIEKQFHYEMLEAKLRLENELSRLQDEHSRLKAKSKHEIENKGLENGTGSPIRDGKRFAKDLKASPVKNHAENGLDGLEWDPVNELYDENETDSWEAHSEISPDGSFEQEDKLADNPESRDSAYGSISMELQRKSFTEVEAVATMKQFNTNDVERKVDQLRNNIRREIAREYEDKFREERKFLYSVIDELEENVALLRKQKEDIVTIFEAQGK</sequence>